<proteinExistence type="predicted"/>
<dbReference type="InterPro" id="IPR038955">
    <property type="entry name" value="PriA/CPL1_fungi"/>
</dbReference>
<feature type="signal peptide" evidence="1">
    <location>
        <begin position="1"/>
        <end position="19"/>
    </location>
</feature>
<evidence type="ECO:0000313" key="4">
    <source>
        <dbReference type="Proteomes" id="UP001329825"/>
    </source>
</evidence>
<name>A0ABZ1D0Q8_9TREE</name>
<keyword evidence="1" id="KW-0732">Signal</keyword>
<dbReference type="PANTHER" id="PTHR35192">
    <property type="entry name" value="PROTEIN, PUTATIVE-RELATED"/>
    <property type="match status" value="1"/>
</dbReference>
<dbReference type="PANTHER" id="PTHR35192:SF2">
    <property type="entry name" value="APPLE DOMAIN-CONTAINING PROTEIN"/>
    <property type="match status" value="1"/>
</dbReference>
<feature type="chain" id="PRO_5047117348" description="Protein CPL1-like domain-containing protein" evidence="1">
    <location>
        <begin position="20"/>
        <end position="300"/>
    </location>
</feature>
<dbReference type="GeneID" id="87956045"/>
<feature type="domain" description="Protein CPL1-like" evidence="2">
    <location>
        <begin position="223"/>
        <end position="294"/>
    </location>
</feature>
<reference evidence="3 4" key="1">
    <citation type="submission" date="2024-01" db="EMBL/GenBank/DDBJ databases">
        <title>Comparative genomics of Cryptococcus and Kwoniella reveals pathogenesis evolution and contrasting modes of karyotype evolution via chromosome fusion or intercentromeric recombination.</title>
        <authorList>
            <person name="Coelho M.A."/>
            <person name="David-Palma M."/>
            <person name="Shea T."/>
            <person name="Bowers K."/>
            <person name="McGinley-Smith S."/>
            <person name="Mohammad A.W."/>
            <person name="Gnirke A."/>
            <person name="Yurkov A.M."/>
            <person name="Nowrousian M."/>
            <person name="Sun S."/>
            <person name="Cuomo C.A."/>
            <person name="Heitman J."/>
        </authorList>
    </citation>
    <scope>NUCLEOTIDE SEQUENCE [LARGE SCALE GENOMIC DNA]</scope>
    <source>
        <strain evidence="3">CBS 11374</strain>
    </source>
</reference>
<gene>
    <name evidence="3" type="ORF">IL334_003914</name>
</gene>
<protein>
    <recommendedName>
        <fullName evidence="2">Protein CPL1-like domain-containing protein</fullName>
    </recommendedName>
</protein>
<accession>A0ABZ1D0Q8</accession>
<evidence type="ECO:0000256" key="1">
    <source>
        <dbReference type="SAM" id="SignalP"/>
    </source>
</evidence>
<evidence type="ECO:0000259" key="2">
    <source>
        <dbReference type="Pfam" id="PF21671"/>
    </source>
</evidence>
<dbReference type="InterPro" id="IPR048661">
    <property type="entry name" value="CPL1-like"/>
</dbReference>
<dbReference type="RefSeq" id="XP_062791689.1">
    <property type="nucleotide sequence ID" value="XM_062935638.1"/>
</dbReference>
<keyword evidence="4" id="KW-1185">Reference proteome</keyword>
<dbReference type="Proteomes" id="UP001329825">
    <property type="component" value="Chromosome 5"/>
</dbReference>
<sequence length="300" mass="32874">MKHTATAAVLSVLFRSAYAYVYVGCFDPQILPEQDGLLYDDYLDDCPDLCRVNGTAYSYSWPNPEDQGDFPTTRICQCGNIQPSGIYLIPTSLCDYPFVEVYYLPSPGDWSYSGCLYNGTFVPNPVDDLVECLIQCAGFPTAYVLYIDSTISCSCSWDLPDPEALQTICGIGDLVVYSETVLPSSFARISATSRKFVAKGDELCPRGLRACSVWKSTEMAYEKCIDLETELESSGGCLHGQLEMTSGLVNVITRTDTNKGVDCASLQGVRPDGVTCLSGACLIFACEEEYTLQNNLCLPR</sequence>
<dbReference type="EMBL" id="CP141885">
    <property type="protein sequence ID" value="WRT66949.1"/>
    <property type="molecule type" value="Genomic_DNA"/>
</dbReference>
<dbReference type="Pfam" id="PF21671">
    <property type="entry name" value="CPL1-like"/>
    <property type="match status" value="1"/>
</dbReference>
<evidence type="ECO:0000313" key="3">
    <source>
        <dbReference type="EMBL" id="WRT66949.1"/>
    </source>
</evidence>
<organism evidence="3 4">
    <name type="scientific">Kwoniella shivajii</name>
    <dbReference type="NCBI Taxonomy" id="564305"/>
    <lineage>
        <taxon>Eukaryota</taxon>
        <taxon>Fungi</taxon>
        <taxon>Dikarya</taxon>
        <taxon>Basidiomycota</taxon>
        <taxon>Agaricomycotina</taxon>
        <taxon>Tremellomycetes</taxon>
        <taxon>Tremellales</taxon>
        <taxon>Cryptococcaceae</taxon>
        <taxon>Kwoniella</taxon>
    </lineage>
</organism>